<dbReference type="Gene3D" id="2.10.25.10">
    <property type="entry name" value="Laminin"/>
    <property type="match status" value="1"/>
</dbReference>
<evidence type="ECO:0000313" key="2">
    <source>
        <dbReference type="EMBL" id="GBN88437.1"/>
    </source>
</evidence>
<name>A0A4Y2SJX2_ARAVE</name>
<evidence type="ECO:0000313" key="3">
    <source>
        <dbReference type="Proteomes" id="UP000499080"/>
    </source>
</evidence>
<organism evidence="2 3">
    <name type="scientific">Araneus ventricosus</name>
    <name type="common">Orbweaver spider</name>
    <name type="synonym">Epeira ventricosa</name>
    <dbReference type="NCBI Taxonomy" id="182803"/>
    <lineage>
        <taxon>Eukaryota</taxon>
        <taxon>Metazoa</taxon>
        <taxon>Ecdysozoa</taxon>
        <taxon>Arthropoda</taxon>
        <taxon>Chelicerata</taxon>
        <taxon>Arachnida</taxon>
        <taxon>Araneae</taxon>
        <taxon>Araneomorphae</taxon>
        <taxon>Entelegynae</taxon>
        <taxon>Araneoidea</taxon>
        <taxon>Araneidae</taxon>
        <taxon>Araneus</taxon>
    </lineage>
</organism>
<gene>
    <name evidence="2" type="ORF">AVEN_270149_1</name>
</gene>
<sequence length="262" mass="28639">MIISGHVTGSASSRQLKSEKREVNNAQKAQIPRNKDFPERLMTRNESRSAILTMEVGIIENEVALKIIKEGPCSSDPCLNGGKCNVEGENFVCGNLLSKENPVKLEKPCETEAPNYKIIVYFKESEECDCGVYGLCHFDEVRKKCDCAPLTDVPSYGKCEDCNCGVNASTIYIRSDGAIICSSDVAYNDSNGDCEECNCSYDDGWCSFEFGQKCLCIPQFTEKDGKCVGCDCGEGGSCHLNSSGGKICNCFSGYVPYEGYCM</sequence>
<comment type="caution">
    <text evidence="2">The sequence shown here is derived from an EMBL/GenBank/DDBJ whole genome shotgun (WGS) entry which is preliminary data.</text>
</comment>
<evidence type="ECO:0008006" key="4">
    <source>
        <dbReference type="Google" id="ProtNLM"/>
    </source>
</evidence>
<reference evidence="2 3" key="1">
    <citation type="journal article" date="2019" name="Sci. Rep.">
        <title>Orb-weaving spider Araneus ventricosus genome elucidates the spidroin gene catalogue.</title>
        <authorList>
            <person name="Kono N."/>
            <person name="Nakamura H."/>
            <person name="Ohtoshi R."/>
            <person name="Moran D.A.P."/>
            <person name="Shinohara A."/>
            <person name="Yoshida Y."/>
            <person name="Fujiwara M."/>
            <person name="Mori M."/>
            <person name="Tomita M."/>
            <person name="Arakawa K."/>
        </authorList>
    </citation>
    <scope>NUCLEOTIDE SEQUENCE [LARGE SCALE GENOMIC DNA]</scope>
</reference>
<feature type="non-terminal residue" evidence="2">
    <location>
        <position position="262"/>
    </location>
</feature>
<dbReference type="OrthoDB" id="382013at2759"/>
<dbReference type="AlphaFoldDB" id="A0A4Y2SJX2"/>
<dbReference type="Proteomes" id="UP000499080">
    <property type="component" value="Unassembled WGS sequence"/>
</dbReference>
<accession>A0A4Y2SJX2</accession>
<feature type="region of interest" description="Disordered" evidence="1">
    <location>
        <begin position="1"/>
        <end position="37"/>
    </location>
</feature>
<evidence type="ECO:0000256" key="1">
    <source>
        <dbReference type="SAM" id="MobiDB-lite"/>
    </source>
</evidence>
<keyword evidence="3" id="KW-1185">Reference proteome</keyword>
<dbReference type="EMBL" id="BGPR01022276">
    <property type="protein sequence ID" value="GBN88437.1"/>
    <property type="molecule type" value="Genomic_DNA"/>
</dbReference>
<protein>
    <recommendedName>
        <fullName evidence="4">EGF-like domain-containing protein</fullName>
    </recommendedName>
</protein>
<proteinExistence type="predicted"/>